<dbReference type="PANTHER" id="PTHR37291">
    <property type="entry name" value="5-METHYLCYTOSINE-SPECIFIC RESTRICTION ENZYME B"/>
    <property type="match status" value="1"/>
</dbReference>
<dbReference type="Gene3D" id="3.40.50.300">
    <property type="entry name" value="P-loop containing nucleotide triphosphate hydrolases"/>
    <property type="match status" value="1"/>
</dbReference>
<accession>A0A9R1D600</accession>
<feature type="domain" description="AAA+ ATPase" evidence="1">
    <location>
        <begin position="684"/>
        <end position="821"/>
    </location>
</feature>
<dbReference type="SUPFAM" id="SSF52540">
    <property type="entry name" value="P-loop containing nucleoside triphosphate hydrolases"/>
    <property type="match status" value="1"/>
</dbReference>
<dbReference type="GO" id="GO:0005524">
    <property type="term" value="F:ATP binding"/>
    <property type="evidence" value="ECO:0007669"/>
    <property type="project" value="InterPro"/>
</dbReference>
<dbReference type="AlphaFoldDB" id="A0A9R1D600"/>
<dbReference type="InterPro" id="IPR015947">
    <property type="entry name" value="PUA-like_sf"/>
</dbReference>
<gene>
    <name evidence="2" type="ORF">KM295_15570</name>
</gene>
<dbReference type="RefSeq" id="WP_256031097.1">
    <property type="nucleotide sequence ID" value="NZ_JAHLKM010000042.1"/>
</dbReference>
<dbReference type="Gene3D" id="3.10.590.10">
    <property type="entry name" value="ph1033 like domains"/>
    <property type="match status" value="1"/>
</dbReference>
<dbReference type="InterPro" id="IPR027417">
    <property type="entry name" value="P-loop_NTPase"/>
</dbReference>
<dbReference type="Pfam" id="PF07728">
    <property type="entry name" value="AAA_5"/>
    <property type="match status" value="1"/>
</dbReference>
<evidence type="ECO:0000313" key="2">
    <source>
        <dbReference type="EMBL" id="MCQ4334874.1"/>
    </source>
</evidence>
<evidence type="ECO:0000259" key="1">
    <source>
        <dbReference type="SMART" id="SM00382"/>
    </source>
</evidence>
<reference evidence="2" key="1">
    <citation type="journal article" date="2023" name="Front. Microbiol.">
        <title>Genomic-based phylogenetic and metabolic analyses of the genus Natronomonas, and description of Natronomonas aquatica sp. nov.</title>
        <authorList>
            <person name="Garcia-Roldan A."/>
            <person name="Duran-Viseras A."/>
            <person name="de la Haba R.R."/>
            <person name="Corral P."/>
            <person name="Sanchez-Porro C."/>
            <person name="Ventosa A."/>
        </authorList>
    </citation>
    <scope>NUCLEOTIDE SEQUENCE</scope>
    <source>
        <strain evidence="2">F2-12</strain>
    </source>
</reference>
<keyword evidence="3" id="KW-1185">Reference proteome</keyword>
<dbReference type="GO" id="GO:0016887">
    <property type="term" value="F:ATP hydrolysis activity"/>
    <property type="evidence" value="ECO:0007669"/>
    <property type="project" value="InterPro"/>
</dbReference>
<evidence type="ECO:0000313" key="3">
    <source>
        <dbReference type="Proteomes" id="UP001139494"/>
    </source>
</evidence>
<sequence>MVRETVESLVNHRDRIGDQELKTLYHLCQNCTDGYSADEKRDLVRELGLPDDDTERIVGIIDDSVGSVGKSMSDPPIHVGGKDEVFPELERELHECFSRIVADYEAESELVDAVHDILGIEFYGVQSGRISPIFHYLAPETFPVINGRSCAGMELVTGETVSQNLSQYLDERESFLDVREALSFEKHLRELDYFLHWIQSDGEIWTRVLREDIDREVWQVQPGRTEYSFPEVLWPIWVERNIISIGWDIPPEKRHSDDLNTQPADFANAIEPGDIIIAKGGHNTLLGIGVASPDGFEYVGGTDREIKFTNNGESKKNPSIRHVDWVFTREVADAIDTSNWSSNQFHTKTIARYSSFEEFRTNLTQRVSDEVLPALKQLEGLSIEYAARSYFILQTGSDEWEDDVTEQYHFKLGNPGTRRLYEANTAQVVFLEDGELYATARVVDISEEDRDGDTHCFAEIEGYTEFEPVEFTSVIGELESSISQQHSIIQITGEDYRTIVDQESTTRYFWVNASKAHWHEEGEEVFYSTTGSDGGLRRNVEAYERARAGDEVLIYQLSPEKQIVGRARVVEGLHEREQSDGEAVDGITLRWVESLDGATWSEVTADGELTGCRVVESDNAFVVTELTEQEYRRIVEIGKMTKYADFTEELSVPADEISVERDGLYFREKEWERISSRVTEALAAGNHVLLFGPPGTGKTKLARQVCKETVGSDQFELVTASADWSTFDTVGGYQTTAENKLEFQPGVVLDRFQGDSDGTPANEWLIIDELNRADIDKAFGSLFSALTGESVTLPFDGSSGDPIEILDASRSDEQVKPDKFFIPEDWRMFATMNTLDKTSLYEMSYAFMRRWAFIPVGIPEFPAERDGDGEDLAELVKKYVAAWNDGEVPDDDDEYETIGRLWRAVNEERAIGPAIVEDVYEHVAGTSDSTDPDYVSPLIMYVFPQLEGLRRDQLEQVLRELDTIVDGDTDELWTVAQDFYQVNLQRDTGE</sequence>
<dbReference type="Proteomes" id="UP001139494">
    <property type="component" value="Unassembled WGS sequence"/>
</dbReference>
<dbReference type="PANTHER" id="PTHR37291:SF1">
    <property type="entry name" value="TYPE IV METHYL-DIRECTED RESTRICTION ENZYME ECOKMCRB SUBUNIT"/>
    <property type="match status" value="1"/>
</dbReference>
<dbReference type="SMART" id="SM00382">
    <property type="entry name" value="AAA"/>
    <property type="match status" value="1"/>
</dbReference>
<dbReference type="CDD" id="cd00009">
    <property type="entry name" value="AAA"/>
    <property type="match status" value="1"/>
</dbReference>
<dbReference type="EMBL" id="JAHLKM010000042">
    <property type="protein sequence ID" value="MCQ4334874.1"/>
    <property type="molecule type" value="Genomic_DNA"/>
</dbReference>
<name>A0A9R1D600_9EURY</name>
<protein>
    <submittedName>
        <fullName evidence="2">AAA family ATPase</fullName>
    </submittedName>
</protein>
<dbReference type="SUPFAM" id="SSF88697">
    <property type="entry name" value="PUA domain-like"/>
    <property type="match status" value="1"/>
</dbReference>
<dbReference type="InterPro" id="IPR003593">
    <property type="entry name" value="AAA+_ATPase"/>
</dbReference>
<proteinExistence type="predicted"/>
<comment type="caution">
    <text evidence="2">The sequence shown here is derived from an EMBL/GenBank/DDBJ whole genome shotgun (WGS) entry which is preliminary data.</text>
</comment>
<dbReference type="InterPro" id="IPR011704">
    <property type="entry name" value="ATPase_dyneun-rel_AAA"/>
</dbReference>
<dbReference type="InterPro" id="IPR052934">
    <property type="entry name" value="Methyl-DNA_Rec/Restrict_Enz"/>
</dbReference>
<organism evidence="2 3">
    <name type="scientific">Natronomonas aquatica</name>
    <dbReference type="NCBI Taxonomy" id="2841590"/>
    <lineage>
        <taxon>Archaea</taxon>
        <taxon>Methanobacteriati</taxon>
        <taxon>Methanobacteriota</taxon>
        <taxon>Stenosarchaea group</taxon>
        <taxon>Halobacteria</taxon>
        <taxon>Halobacteriales</taxon>
        <taxon>Natronomonadaceae</taxon>
        <taxon>Natronomonas</taxon>
    </lineage>
</organism>